<reference evidence="5" key="2">
    <citation type="submission" date="2016-04" db="EMBL/GenBank/DDBJ databases">
        <authorList>
            <person name="Evans L.H."/>
            <person name="Alamgir A."/>
            <person name="Owens N."/>
            <person name="Weber N.D."/>
            <person name="Virtaneva K."/>
            <person name="Barbian K."/>
            <person name="Babar A."/>
            <person name="Rosenke K."/>
        </authorList>
    </citation>
    <scope>NUCLEOTIDE SEQUENCE [LARGE SCALE GENOMIC DNA]</scope>
    <source>
        <strain evidence="5">RUTW2-3</strain>
    </source>
</reference>
<evidence type="ECO:0000256" key="3">
    <source>
        <dbReference type="ARBA" id="ARBA00022989"/>
    </source>
</evidence>
<keyword evidence="4" id="KW-0472">Membrane</keyword>
<dbReference type="EMBL" id="LJBJ02000006">
    <property type="protein sequence ID" value="OAX52240.1"/>
    <property type="molecule type" value="Genomic_DNA"/>
</dbReference>
<dbReference type="RefSeq" id="WP_058731283.1">
    <property type="nucleotide sequence ID" value="NZ_CP065738.1"/>
</dbReference>
<dbReference type="Proteomes" id="UP000594975">
    <property type="component" value="Chromosome"/>
</dbReference>
<keyword evidence="3" id="KW-1133">Transmembrane helix</keyword>
<dbReference type="EMBL" id="CP065738">
    <property type="protein sequence ID" value="QPT53690.1"/>
    <property type="molecule type" value="Genomic_DNA"/>
</dbReference>
<dbReference type="InterPro" id="IPR032808">
    <property type="entry name" value="DoxX"/>
</dbReference>
<reference evidence="5 7" key="3">
    <citation type="submission" date="2016-06" db="EMBL/GenBank/DDBJ databases">
        <title>Identification of putative biosynthetic pathways for the production of bioactive secondary metabolites by the marine actinomycete Kocuria kristinae RUTW2-3.</title>
        <authorList>
            <person name="Waterworth S.C."/>
            <person name="Walmsley T.A."/>
            <person name="Matongo T."/>
            <person name="Davies-Coleman M.T."/>
            <person name="Dorrington R.A."/>
        </authorList>
    </citation>
    <scope>NUCLEOTIDE SEQUENCE [LARGE SCALE GENOMIC DNA]</scope>
    <source>
        <strain evidence="7">RuSp02-3</strain>
        <strain evidence="5">RUTW2-3</strain>
    </source>
</reference>
<evidence type="ECO:0000256" key="4">
    <source>
        <dbReference type="ARBA" id="ARBA00023136"/>
    </source>
</evidence>
<comment type="subcellular location">
    <subcellularLocation>
        <location evidence="1">Membrane</location>
        <topology evidence="1">Multi-pass membrane protein</topology>
    </subcellularLocation>
</comment>
<evidence type="ECO:0000313" key="6">
    <source>
        <dbReference type="EMBL" id="QPT53690.1"/>
    </source>
</evidence>
<evidence type="ECO:0000256" key="1">
    <source>
        <dbReference type="ARBA" id="ARBA00004141"/>
    </source>
</evidence>
<dbReference type="GO" id="GO:0016020">
    <property type="term" value="C:membrane"/>
    <property type="evidence" value="ECO:0007669"/>
    <property type="project" value="UniProtKB-SubCell"/>
</dbReference>
<dbReference type="GeneID" id="61261773"/>
<evidence type="ECO:0000313" key="5">
    <source>
        <dbReference type="EMBL" id="OAX52240.1"/>
    </source>
</evidence>
<evidence type="ECO:0000256" key="2">
    <source>
        <dbReference type="ARBA" id="ARBA00022692"/>
    </source>
</evidence>
<organism evidence="5 7">
    <name type="scientific">Rothia kristinae</name>
    <dbReference type="NCBI Taxonomy" id="37923"/>
    <lineage>
        <taxon>Bacteria</taxon>
        <taxon>Bacillati</taxon>
        <taxon>Actinomycetota</taxon>
        <taxon>Actinomycetes</taxon>
        <taxon>Micrococcales</taxon>
        <taxon>Micrococcaceae</taxon>
        <taxon>Rothia</taxon>
    </lineage>
</organism>
<proteinExistence type="predicted"/>
<dbReference type="AlphaFoldDB" id="A0A147E782"/>
<dbReference type="Pfam" id="PF07681">
    <property type="entry name" value="DoxX"/>
    <property type="match status" value="1"/>
</dbReference>
<keyword evidence="7" id="KW-1185">Reference proteome</keyword>
<dbReference type="STRING" id="37923.BK826_03375"/>
<evidence type="ECO:0000313" key="7">
    <source>
        <dbReference type="Proteomes" id="UP000053171"/>
    </source>
</evidence>
<reference evidence="6 8" key="4">
    <citation type="submission" date="2020-12" db="EMBL/GenBank/DDBJ databases">
        <title>FDA dAtabase for Regulatory Grade micrObial Sequences (FDA-ARGOS): Supporting development and validation of Infectious Disease Dx tests.</title>
        <authorList>
            <person name="Sproer C."/>
            <person name="Gronow S."/>
            <person name="Severitt S."/>
            <person name="Schroder I."/>
            <person name="Tallon L."/>
            <person name="Sadzewicz L."/>
            <person name="Zhao X."/>
            <person name="Boylan J."/>
            <person name="Ott S."/>
            <person name="Bowen H."/>
            <person name="Vavikolanu K."/>
            <person name="Mehta A."/>
            <person name="Aluvathingal J."/>
            <person name="Nadendla S."/>
            <person name="Lowell S."/>
            <person name="Myers T."/>
            <person name="Yan Y."/>
            <person name="Sichtig H."/>
        </authorList>
    </citation>
    <scope>NUCLEOTIDE SEQUENCE [LARGE SCALE GENOMIC DNA]</scope>
    <source>
        <strain evidence="6 8">FDAARGOS_864</strain>
    </source>
</reference>
<reference evidence="7" key="1">
    <citation type="submission" date="2016-04" db="EMBL/GenBank/DDBJ databases">
        <authorList>
            <person name="Waterworth S."/>
            <person name="Matcher G."/>
        </authorList>
    </citation>
    <scope>NUCLEOTIDE SEQUENCE [LARGE SCALE GENOMIC DNA]</scope>
    <source>
        <strain evidence="7">RuSp02-3</strain>
    </source>
</reference>
<sequence length="166" mass="17749">MSLIRKFARPLLASTFVYDGLQRLRAPEGQEYLKPLVDTAATAVPQLRPLKGQEQLIGQAAAGAQIGAAALFGLGRFPRLSSAVLLAAGALNAYTDFRRDQARHEDALVAGTLKNVSLVGAVALTAVDTEGSPSLKWRAEKLGHDVAKKTDKITKDVKKKSEDLLS</sequence>
<name>A0A147E782_9MICC</name>
<gene>
    <name evidence="5" type="ORF">AN277_0204555</name>
    <name evidence="6" type="ORF">I6G21_00225</name>
</gene>
<dbReference type="PATRIC" id="fig|37923.10.peg.1628"/>
<evidence type="ECO:0000313" key="8">
    <source>
        <dbReference type="Proteomes" id="UP000594975"/>
    </source>
</evidence>
<dbReference type="KEGG" id="rkr:I6G21_00225"/>
<accession>A0A147E782</accession>
<protein>
    <submittedName>
        <fullName evidence="6">DoxX family membrane protein</fullName>
    </submittedName>
</protein>
<dbReference type="Proteomes" id="UP000053171">
    <property type="component" value="Unassembled WGS sequence"/>
</dbReference>
<keyword evidence="2" id="KW-0812">Transmembrane</keyword>